<evidence type="ECO:0000256" key="2">
    <source>
        <dbReference type="SAM" id="MobiDB-lite"/>
    </source>
</evidence>
<name>A0AAV9GBG9_9PEZI</name>
<dbReference type="Proteomes" id="UP001321760">
    <property type="component" value="Unassembled WGS sequence"/>
</dbReference>
<dbReference type="InterPro" id="IPR001087">
    <property type="entry name" value="GDSL"/>
</dbReference>
<dbReference type="SUPFAM" id="SSF52266">
    <property type="entry name" value="SGNH hydrolase"/>
    <property type="match status" value="1"/>
</dbReference>
<evidence type="ECO:0008006" key="6">
    <source>
        <dbReference type="Google" id="ProtNLM"/>
    </source>
</evidence>
<sequence>MWLSQSQTPGHRPWQSLFSLLVLILSFSRSVQAIPPLPRLNSTSTFLKARDDGTNPWLQKRIPDFHLRILPLGASIMWGFKSTHNNGFRKYLRDSLRQSGYKVNMVGSRQNGDMKDRDVEGTIGHKVHEILDASRNSVGFQPNVILINGGNNDARENYQMDGLEERMEALLDYLFGQVPNTTIILSTLTFCTNSAVNQKLDRINTIYRHIAYQRRYVRKQKLVLADMETPGTQFDRIGPADLDPDGIHPNNDGYKKMAAIWFQAILDADHEGFITAPNPSDRLPNGDDGSSQNNTCDKKYGQSRGPIKTQAGSGQDDGIYRHSSANRGVRATITTTASSNPFTFARLTRGSDRHDLLQAMAPHPQRGGRIYLQYKQTGPGEWDTANPKELWIPDGCLVRGVRWEDANADGLDDMFCVAQNGDVFLTENVVLGQEYMGEIDAEARWHGKWKSNEGYAQDRVHITDIDGDGRADYCVVENSGDVRCWRNGGTGIMPEYWQPLGVVFTGKGMGDPNAVRFADLNGDGRPDWLWMDPTGQTWAYTNNRGCTKGREGQGLTPMWRAGEGTGGPGPTHHGLGIEGVRDEIHFANAYGSPAHFGGGGRADYIRIERTDGPGSGKYTYRFNVWQNLGSGGAKLKGDGTRHCNMKGHANGNMDLVWIHSTGQMRIYESKGGAFSEAPYWGANYIMFTPPEQIDRRDLHLADWNGDGYCDILHVDHRSGRINVWINKYGQNNNFNSWDYLSSVGPGNLGMPVCPQRGKALTDMGTRFADLDGDGRADVICLWKDGGAFGYLNKASGLEWHPQFKYAEGKDRANLRFADVNGDGRADLLWINKFNGDTQVWQNMGPVPASGSSFTWHNKGVLFQGALQGSCTMYPDLDGNGRVDMTAVDAVTNQATTWFNDCPGNTGGDDTNTHTVRAELPAPPTPEDVALYLAARHGGDAWDDVPEYHAEFGHAGISYDKVEAQVERYRFHNDCNDDSGAEMKPIIIKAWRASWALTDEVRRELYDRNREVLPPGEMNWYSLSSIEYFGNPDYISSSARRTILQGLQRVQDRYGQNLPARGSVKPLFLHCRQWGNHKECSQGTSGNTPRAVVGYVDNEDMTWGDQGERDAVPSITFCGDRLLTAHRIRRITLQDAARVIKQDGLDKRDVGDWDNLGAAFFHEMMHYQSLVFPRAFDLLMMLPDSKLDYAYYPERVKQLAKFVSTELGSVVTHLNADSYTRYALSLAIQYQTDLGTYPNLPAAGDLAAPNRWKNPDPRRYGSAEWLSRRSSNTTDPTPIRFGDRFTLHPNNTVTLHSDPDTWLRPECGCAFHSGGNHTHARDSLKEAHPGLDFPGGIHLRHENFIPYGSYPPDYIAFHSELAEREEKRAAAKRSFKA</sequence>
<comment type="caution">
    <text evidence="4">The sequence shown here is derived from an EMBL/GenBank/DDBJ whole genome shotgun (WGS) entry which is preliminary data.</text>
</comment>
<dbReference type="InterPro" id="IPR024079">
    <property type="entry name" value="MetalloPept_cat_dom_sf"/>
</dbReference>
<proteinExistence type="predicted"/>
<accession>A0AAV9GBG9</accession>
<keyword evidence="5" id="KW-1185">Reference proteome</keyword>
<evidence type="ECO:0000256" key="3">
    <source>
        <dbReference type="SAM" id="SignalP"/>
    </source>
</evidence>
<dbReference type="PANTHER" id="PTHR30383:SF31">
    <property type="entry name" value="SGNH HYDROLASE-TYPE ESTERASE DOMAIN-CONTAINING PROTEIN-RELATED"/>
    <property type="match status" value="1"/>
</dbReference>
<reference evidence="4" key="1">
    <citation type="journal article" date="2023" name="Mol. Phylogenet. Evol.">
        <title>Genome-scale phylogeny and comparative genomics of the fungal order Sordariales.</title>
        <authorList>
            <person name="Hensen N."/>
            <person name="Bonometti L."/>
            <person name="Westerberg I."/>
            <person name="Brannstrom I.O."/>
            <person name="Guillou S."/>
            <person name="Cros-Aarteil S."/>
            <person name="Calhoun S."/>
            <person name="Haridas S."/>
            <person name="Kuo A."/>
            <person name="Mondo S."/>
            <person name="Pangilinan J."/>
            <person name="Riley R."/>
            <person name="LaButti K."/>
            <person name="Andreopoulos B."/>
            <person name="Lipzen A."/>
            <person name="Chen C."/>
            <person name="Yan M."/>
            <person name="Daum C."/>
            <person name="Ng V."/>
            <person name="Clum A."/>
            <person name="Steindorff A."/>
            <person name="Ohm R.A."/>
            <person name="Martin F."/>
            <person name="Silar P."/>
            <person name="Natvig D.O."/>
            <person name="Lalanne C."/>
            <person name="Gautier V."/>
            <person name="Ament-Velasquez S.L."/>
            <person name="Kruys A."/>
            <person name="Hutchinson M.I."/>
            <person name="Powell A.J."/>
            <person name="Barry K."/>
            <person name="Miller A.N."/>
            <person name="Grigoriev I.V."/>
            <person name="Debuchy R."/>
            <person name="Gladieux P."/>
            <person name="Hiltunen Thoren M."/>
            <person name="Johannesson H."/>
        </authorList>
    </citation>
    <scope>NUCLEOTIDE SEQUENCE</scope>
    <source>
        <strain evidence="4">PSN243</strain>
    </source>
</reference>
<feature type="signal peptide" evidence="3">
    <location>
        <begin position="1"/>
        <end position="33"/>
    </location>
</feature>
<evidence type="ECO:0000256" key="1">
    <source>
        <dbReference type="ARBA" id="ARBA00022729"/>
    </source>
</evidence>
<feature type="chain" id="PRO_5043373087" description="Carbohydrate Esterase Family 3" evidence="3">
    <location>
        <begin position="34"/>
        <end position="1376"/>
    </location>
</feature>
<feature type="region of interest" description="Disordered" evidence="2">
    <location>
        <begin position="275"/>
        <end position="320"/>
    </location>
</feature>
<dbReference type="InterPro" id="IPR051532">
    <property type="entry name" value="Ester_Hydrolysis_Enzymes"/>
</dbReference>
<keyword evidence="1 3" id="KW-0732">Signal</keyword>
<organism evidence="4 5">
    <name type="scientific">Podospora aff. communis PSN243</name>
    <dbReference type="NCBI Taxonomy" id="3040156"/>
    <lineage>
        <taxon>Eukaryota</taxon>
        <taxon>Fungi</taxon>
        <taxon>Dikarya</taxon>
        <taxon>Ascomycota</taxon>
        <taxon>Pezizomycotina</taxon>
        <taxon>Sordariomycetes</taxon>
        <taxon>Sordariomycetidae</taxon>
        <taxon>Sordariales</taxon>
        <taxon>Podosporaceae</taxon>
        <taxon>Podospora</taxon>
    </lineage>
</organism>
<evidence type="ECO:0000313" key="4">
    <source>
        <dbReference type="EMBL" id="KAK4445290.1"/>
    </source>
</evidence>
<dbReference type="GO" id="GO:0004622">
    <property type="term" value="F:phosphatidylcholine lysophospholipase activity"/>
    <property type="evidence" value="ECO:0007669"/>
    <property type="project" value="TreeGrafter"/>
</dbReference>
<dbReference type="Gene3D" id="2.130.10.130">
    <property type="entry name" value="Integrin alpha, N-terminal"/>
    <property type="match status" value="1"/>
</dbReference>
<gene>
    <name evidence="4" type="ORF">QBC34DRAFT_441859</name>
</gene>
<reference evidence="4" key="2">
    <citation type="submission" date="2023-05" db="EMBL/GenBank/DDBJ databases">
        <authorList>
            <consortium name="Lawrence Berkeley National Laboratory"/>
            <person name="Steindorff A."/>
            <person name="Hensen N."/>
            <person name="Bonometti L."/>
            <person name="Westerberg I."/>
            <person name="Brannstrom I.O."/>
            <person name="Guillou S."/>
            <person name="Cros-Aarteil S."/>
            <person name="Calhoun S."/>
            <person name="Haridas S."/>
            <person name="Kuo A."/>
            <person name="Mondo S."/>
            <person name="Pangilinan J."/>
            <person name="Riley R."/>
            <person name="Labutti K."/>
            <person name="Andreopoulos B."/>
            <person name="Lipzen A."/>
            <person name="Chen C."/>
            <person name="Yanf M."/>
            <person name="Daum C."/>
            <person name="Ng V."/>
            <person name="Clum A."/>
            <person name="Ohm R."/>
            <person name="Martin F."/>
            <person name="Silar P."/>
            <person name="Natvig D."/>
            <person name="Lalanne C."/>
            <person name="Gautier V."/>
            <person name="Ament-Velasquez S.L."/>
            <person name="Kruys A."/>
            <person name="Hutchinson M.I."/>
            <person name="Powell A.J."/>
            <person name="Barry K."/>
            <person name="Miller A.N."/>
            <person name="Grigoriev I.V."/>
            <person name="Debuchy R."/>
            <person name="Gladieux P."/>
            <person name="Thoren M.H."/>
            <person name="Johannesson H."/>
        </authorList>
    </citation>
    <scope>NUCLEOTIDE SEQUENCE</scope>
    <source>
        <strain evidence="4">PSN243</strain>
    </source>
</reference>
<dbReference type="EMBL" id="MU865967">
    <property type="protein sequence ID" value="KAK4445290.1"/>
    <property type="molecule type" value="Genomic_DNA"/>
</dbReference>
<dbReference type="SUPFAM" id="SSF69318">
    <property type="entry name" value="Integrin alpha N-terminal domain"/>
    <property type="match status" value="2"/>
</dbReference>
<dbReference type="Gene3D" id="3.40.390.10">
    <property type="entry name" value="Collagenase (Catalytic Domain)"/>
    <property type="match status" value="1"/>
</dbReference>
<dbReference type="Pfam" id="PF13517">
    <property type="entry name" value="FG-GAP_3"/>
    <property type="match status" value="2"/>
</dbReference>
<dbReference type="InterPro" id="IPR013517">
    <property type="entry name" value="FG-GAP"/>
</dbReference>
<protein>
    <recommendedName>
        <fullName evidence="6">Carbohydrate Esterase Family 3</fullName>
    </recommendedName>
</protein>
<dbReference type="PANTHER" id="PTHR30383">
    <property type="entry name" value="THIOESTERASE 1/PROTEASE 1/LYSOPHOSPHOLIPASE L1"/>
    <property type="match status" value="1"/>
</dbReference>
<evidence type="ECO:0000313" key="5">
    <source>
        <dbReference type="Proteomes" id="UP001321760"/>
    </source>
</evidence>
<dbReference type="GO" id="GO:0008237">
    <property type="term" value="F:metallopeptidase activity"/>
    <property type="evidence" value="ECO:0007669"/>
    <property type="project" value="InterPro"/>
</dbReference>
<dbReference type="Pfam" id="PF00657">
    <property type="entry name" value="Lipase_GDSL"/>
    <property type="match status" value="1"/>
</dbReference>
<dbReference type="InterPro" id="IPR028994">
    <property type="entry name" value="Integrin_alpha_N"/>
</dbReference>
<dbReference type="InterPro" id="IPR036514">
    <property type="entry name" value="SGNH_hydro_sf"/>
</dbReference>
<dbReference type="Gene3D" id="3.40.50.1110">
    <property type="entry name" value="SGNH hydrolase"/>
    <property type="match status" value="1"/>
</dbReference>